<evidence type="ECO:0000256" key="1">
    <source>
        <dbReference type="ARBA" id="ARBA00022723"/>
    </source>
</evidence>
<evidence type="ECO:0000256" key="3">
    <source>
        <dbReference type="PIRSR" id="PIRSR601559-50"/>
    </source>
</evidence>
<feature type="binding site" evidence="4">
    <location>
        <position position="167"/>
    </location>
    <ligand>
        <name>Zn(2+)</name>
        <dbReference type="ChEBI" id="CHEBI:29105"/>
        <label>2</label>
    </ligand>
</feature>
<feature type="modified residue" description="N6-carboxylysine" evidence="3 5">
    <location>
        <position position="134"/>
    </location>
</feature>
<feature type="binding site" evidence="4">
    <location>
        <position position="195"/>
    </location>
    <ligand>
        <name>Zn(2+)</name>
        <dbReference type="ChEBI" id="CHEBI:29105"/>
        <label>2</label>
    </ligand>
</feature>
<name>A0A3E3DWK3_9FIRM</name>
<gene>
    <name evidence="6" type="ORF">DW687_09200</name>
</gene>
<dbReference type="InterPro" id="IPR001559">
    <property type="entry name" value="Phosphotriesterase"/>
</dbReference>
<feature type="binding site" evidence="4">
    <location>
        <position position="22"/>
    </location>
    <ligand>
        <name>Zn(2+)</name>
        <dbReference type="ChEBI" id="CHEBI:29105"/>
        <label>1</label>
    </ligand>
</feature>
<dbReference type="PANTHER" id="PTHR10819">
    <property type="entry name" value="PHOSPHOTRIESTERASE-RELATED"/>
    <property type="match status" value="1"/>
</dbReference>
<dbReference type="SUPFAM" id="SSF51556">
    <property type="entry name" value="Metallo-dependent hydrolases"/>
    <property type="match status" value="1"/>
</dbReference>
<dbReference type="Proteomes" id="UP000261212">
    <property type="component" value="Unassembled WGS sequence"/>
</dbReference>
<dbReference type="AlphaFoldDB" id="A0A3E3DWK3"/>
<feature type="binding site" evidence="4">
    <location>
        <position position="252"/>
    </location>
    <ligand>
        <name>Zn(2+)</name>
        <dbReference type="ChEBI" id="CHEBI:29105"/>
        <label>1</label>
    </ligand>
</feature>
<proteinExistence type="inferred from homology"/>
<dbReference type="PANTHER" id="PTHR10819:SF3">
    <property type="entry name" value="PHOSPHOTRIESTERASE-RELATED PROTEIN"/>
    <property type="match status" value="1"/>
</dbReference>
<accession>A0A3E3DWK3</accession>
<keyword evidence="1 4" id="KW-0479">Metal-binding</keyword>
<evidence type="ECO:0008006" key="8">
    <source>
        <dbReference type="Google" id="ProtNLM"/>
    </source>
</evidence>
<feature type="binding site" evidence="4">
    <location>
        <position position="24"/>
    </location>
    <ligand>
        <name>Zn(2+)</name>
        <dbReference type="ChEBI" id="CHEBI:29105"/>
        <label>1</label>
    </ligand>
</feature>
<evidence type="ECO:0000313" key="6">
    <source>
        <dbReference type="EMBL" id="RGD73525.1"/>
    </source>
</evidence>
<evidence type="ECO:0000256" key="4">
    <source>
        <dbReference type="PIRSR" id="PIRSR601559-51"/>
    </source>
</evidence>
<dbReference type="GO" id="GO:0016787">
    <property type="term" value="F:hydrolase activity"/>
    <property type="evidence" value="ECO:0007669"/>
    <property type="project" value="UniProtKB-KW"/>
</dbReference>
<dbReference type="RefSeq" id="WP_117532535.1">
    <property type="nucleotide sequence ID" value="NZ_QUSM01000005.1"/>
</dbReference>
<dbReference type="PROSITE" id="PS51347">
    <property type="entry name" value="PHOSPHOTRIESTERASE_2"/>
    <property type="match status" value="1"/>
</dbReference>
<comment type="cofactor">
    <cofactor evidence="4">
        <name>a divalent metal cation</name>
        <dbReference type="ChEBI" id="CHEBI:60240"/>
    </cofactor>
    <text evidence="4">Binds 2 divalent metal cations per subunit.</text>
</comment>
<feature type="binding site" description="via carbamate group" evidence="4">
    <location>
        <position position="134"/>
    </location>
    <ligand>
        <name>Zn(2+)</name>
        <dbReference type="ChEBI" id="CHEBI:29105"/>
        <label>2</label>
    </ligand>
</feature>
<evidence type="ECO:0000256" key="5">
    <source>
        <dbReference type="PROSITE-ProRule" id="PRU00679"/>
    </source>
</evidence>
<dbReference type="InterPro" id="IPR032466">
    <property type="entry name" value="Metal_Hydrolase"/>
</dbReference>
<comment type="similarity">
    <text evidence="5">Belongs to the metallo-dependent hydrolases superfamily. Phosphotriesterase family.</text>
</comment>
<dbReference type="Pfam" id="PF02126">
    <property type="entry name" value="PTE"/>
    <property type="match status" value="1"/>
</dbReference>
<organism evidence="6 7">
    <name type="scientific">Anaerofustis stercorihominis</name>
    <dbReference type="NCBI Taxonomy" id="214853"/>
    <lineage>
        <taxon>Bacteria</taxon>
        <taxon>Bacillati</taxon>
        <taxon>Bacillota</taxon>
        <taxon>Clostridia</taxon>
        <taxon>Eubacteriales</taxon>
        <taxon>Eubacteriaceae</taxon>
        <taxon>Anaerofustis</taxon>
    </lineage>
</organism>
<reference evidence="6 7" key="1">
    <citation type="submission" date="2018-08" db="EMBL/GenBank/DDBJ databases">
        <title>A genome reference for cultivated species of the human gut microbiota.</title>
        <authorList>
            <person name="Zou Y."/>
            <person name="Xue W."/>
            <person name="Luo G."/>
        </authorList>
    </citation>
    <scope>NUCLEOTIDE SEQUENCE [LARGE SCALE GENOMIC DNA]</scope>
    <source>
        <strain evidence="6 7">AM25-6</strain>
    </source>
</reference>
<feature type="binding site" description="via carbamate group" evidence="4">
    <location>
        <position position="134"/>
    </location>
    <ligand>
        <name>Zn(2+)</name>
        <dbReference type="ChEBI" id="CHEBI:29105"/>
        <label>1</label>
    </ligand>
</feature>
<dbReference type="PIRSF" id="PIRSF016839">
    <property type="entry name" value="PhP"/>
    <property type="match status" value="1"/>
</dbReference>
<protein>
    <recommendedName>
        <fullName evidence="8">Phosphotriesterase-related protein</fullName>
    </recommendedName>
</protein>
<evidence type="ECO:0000313" key="7">
    <source>
        <dbReference type="Proteomes" id="UP000261212"/>
    </source>
</evidence>
<evidence type="ECO:0000256" key="2">
    <source>
        <dbReference type="ARBA" id="ARBA00022801"/>
    </source>
</evidence>
<sequence>MKYIMTTRGKIKDSELGFTYEHEHLYTYLAQKDGAFDYEVTNLDNMEKDLKDIKACGCKSIVDASAIGMGRNAEFLNALSIRTGMNVICTTGFYRDEYIPDVIKDMSDNKVYDLIMNEINNGIGYTGIRPGMIKIGVSKDIVTDEEFRLGKIMCAVQRETNLPFYVHFTDGTCAVETAKYLIDSGAVKEKLILGHVDVPKDRFYLEKLCSFGINVSMDKFGRDYNNHDKNKVDIVKYLIGKGYLNRILVGGDMGNTKYLNSYSGKPGLDYIIKELIPYMINKGINKEDIDQIFEGNPSRVFSV</sequence>
<dbReference type="GO" id="GO:0008270">
    <property type="term" value="F:zinc ion binding"/>
    <property type="evidence" value="ECO:0007669"/>
    <property type="project" value="InterPro"/>
</dbReference>
<keyword evidence="2" id="KW-0378">Hydrolase</keyword>
<dbReference type="EMBL" id="QUSM01000005">
    <property type="protein sequence ID" value="RGD73525.1"/>
    <property type="molecule type" value="Genomic_DNA"/>
</dbReference>
<dbReference type="Gene3D" id="3.20.20.140">
    <property type="entry name" value="Metal-dependent hydrolases"/>
    <property type="match status" value="1"/>
</dbReference>
<comment type="caution">
    <text evidence="6">The sequence shown here is derived from an EMBL/GenBank/DDBJ whole genome shotgun (WGS) entry which is preliminary data.</text>
</comment>